<gene>
    <name evidence="1" type="ORF">PPRIM_AZ9-3.1.T0320160</name>
</gene>
<reference evidence="1" key="1">
    <citation type="submission" date="2021-01" db="EMBL/GenBank/DDBJ databases">
        <authorList>
            <consortium name="Genoscope - CEA"/>
            <person name="William W."/>
        </authorList>
    </citation>
    <scope>NUCLEOTIDE SEQUENCE</scope>
</reference>
<dbReference type="OMA" id="LCQIRQM"/>
<dbReference type="Proteomes" id="UP000688137">
    <property type="component" value="Unassembled WGS sequence"/>
</dbReference>
<comment type="caution">
    <text evidence="1">The sequence shown here is derived from an EMBL/GenBank/DDBJ whole genome shotgun (WGS) entry which is preliminary data.</text>
</comment>
<evidence type="ECO:0000313" key="2">
    <source>
        <dbReference type="Proteomes" id="UP000688137"/>
    </source>
</evidence>
<name>A0A8S1L2R8_PARPR</name>
<protein>
    <submittedName>
        <fullName evidence="1">Uncharacterized protein</fullName>
    </submittedName>
</protein>
<organism evidence="1 2">
    <name type="scientific">Paramecium primaurelia</name>
    <dbReference type="NCBI Taxonomy" id="5886"/>
    <lineage>
        <taxon>Eukaryota</taxon>
        <taxon>Sar</taxon>
        <taxon>Alveolata</taxon>
        <taxon>Ciliophora</taxon>
        <taxon>Intramacronucleata</taxon>
        <taxon>Oligohymenophorea</taxon>
        <taxon>Peniculida</taxon>
        <taxon>Parameciidae</taxon>
        <taxon>Paramecium</taxon>
    </lineage>
</organism>
<sequence length="170" mass="20037">MTDIDQSIEARIDKFESDLNRVSLQQDALLPLLQMIEYIPSIQRTETNVKQVQKKQEVNEQKQGRLERCAERKLREIESMPQKPQLEVQQVDQRIKDLESSINCLYRWYEAKLKEGSQQIVRSIDDKLGTDPNAEFNDQLLIVVNQTIKNALDKMSEDFREQLCQIRQML</sequence>
<proteinExistence type="predicted"/>
<keyword evidence="2" id="KW-1185">Reference proteome</keyword>
<dbReference type="EMBL" id="CAJJDM010000031">
    <property type="protein sequence ID" value="CAD8061797.1"/>
    <property type="molecule type" value="Genomic_DNA"/>
</dbReference>
<evidence type="ECO:0000313" key="1">
    <source>
        <dbReference type="EMBL" id="CAD8061797.1"/>
    </source>
</evidence>
<dbReference type="AlphaFoldDB" id="A0A8S1L2R8"/>
<accession>A0A8S1L2R8</accession>